<dbReference type="RefSeq" id="WP_344309809.1">
    <property type="nucleotide sequence ID" value="NZ_BAAANY010000008.1"/>
</dbReference>
<evidence type="ECO:0000313" key="2">
    <source>
        <dbReference type="Proteomes" id="UP001500618"/>
    </source>
</evidence>
<organism evidence="1 2">
    <name type="scientific">Fodinicola feengrottensis</name>
    <dbReference type="NCBI Taxonomy" id="435914"/>
    <lineage>
        <taxon>Bacteria</taxon>
        <taxon>Bacillati</taxon>
        <taxon>Actinomycetota</taxon>
        <taxon>Actinomycetes</taxon>
        <taxon>Mycobacteriales</taxon>
        <taxon>Fodinicola</taxon>
    </lineage>
</organism>
<comment type="caution">
    <text evidence="1">The sequence shown here is derived from an EMBL/GenBank/DDBJ whole genome shotgun (WGS) entry which is preliminary data.</text>
</comment>
<reference evidence="1 2" key="1">
    <citation type="journal article" date="2019" name="Int. J. Syst. Evol. Microbiol.">
        <title>The Global Catalogue of Microorganisms (GCM) 10K type strain sequencing project: providing services to taxonomists for standard genome sequencing and annotation.</title>
        <authorList>
            <consortium name="The Broad Institute Genomics Platform"/>
            <consortium name="The Broad Institute Genome Sequencing Center for Infectious Disease"/>
            <person name="Wu L."/>
            <person name="Ma J."/>
        </authorList>
    </citation>
    <scope>NUCLEOTIDE SEQUENCE [LARGE SCALE GENOMIC DNA]</scope>
    <source>
        <strain evidence="1 2">JCM 14718</strain>
    </source>
</reference>
<evidence type="ECO:0000313" key="1">
    <source>
        <dbReference type="EMBL" id="GAA1673900.1"/>
    </source>
</evidence>
<name>A0ABN2GPF2_9ACTN</name>
<accession>A0ABN2GPF2</accession>
<sequence>MNDTAPRYVKPEAKDMWIHRILSTTLKLGITMRGMKLLYVRGRKSGELRTAVVGPLRHEGQLYLVAPRGNTQWVRNLRAAGEGQLRLGFKTEEFTATELADAEKPPVLRPYLKIWKEDTGFFNNTDHQAPEARLLEIAPNHPVFRIEIAQR</sequence>
<dbReference type="Proteomes" id="UP001500618">
    <property type="component" value="Unassembled WGS sequence"/>
</dbReference>
<dbReference type="InterPro" id="IPR004378">
    <property type="entry name" value="F420H2_quin_Rdtase"/>
</dbReference>
<dbReference type="EMBL" id="BAAANY010000008">
    <property type="protein sequence ID" value="GAA1673900.1"/>
    <property type="molecule type" value="Genomic_DNA"/>
</dbReference>
<proteinExistence type="predicted"/>
<protein>
    <submittedName>
        <fullName evidence="1">Nitroreductase family deazaflavin-dependent oxidoreductase</fullName>
    </submittedName>
</protein>
<dbReference type="InterPro" id="IPR012349">
    <property type="entry name" value="Split_barrel_FMN-bd"/>
</dbReference>
<gene>
    <name evidence="1" type="ORF">GCM10009765_24060</name>
</gene>
<dbReference type="Pfam" id="PF04075">
    <property type="entry name" value="F420H2_quin_red"/>
    <property type="match status" value="1"/>
</dbReference>
<keyword evidence="2" id="KW-1185">Reference proteome</keyword>
<dbReference type="NCBIfam" id="TIGR00026">
    <property type="entry name" value="hi_GC_TIGR00026"/>
    <property type="match status" value="1"/>
</dbReference>
<dbReference type="Gene3D" id="2.30.110.10">
    <property type="entry name" value="Electron Transport, Fmn-binding Protein, Chain A"/>
    <property type="match status" value="1"/>
</dbReference>